<feature type="region of interest" description="Disordered" evidence="1">
    <location>
        <begin position="67"/>
        <end position="90"/>
    </location>
</feature>
<organism evidence="2 3">
    <name type="scientific">Champsocephalus esox</name>
    <name type="common">pike icefish</name>
    <dbReference type="NCBI Taxonomy" id="159716"/>
    <lineage>
        <taxon>Eukaryota</taxon>
        <taxon>Metazoa</taxon>
        <taxon>Chordata</taxon>
        <taxon>Craniata</taxon>
        <taxon>Vertebrata</taxon>
        <taxon>Euteleostomi</taxon>
        <taxon>Actinopterygii</taxon>
        <taxon>Neopterygii</taxon>
        <taxon>Teleostei</taxon>
        <taxon>Neoteleostei</taxon>
        <taxon>Acanthomorphata</taxon>
        <taxon>Eupercaria</taxon>
        <taxon>Perciformes</taxon>
        <taxon>Notothenioidei</taxon>
        <taxon>Channichthyidae</taxon>
        <taxon>Champsocephalus</taxon>
    </lineage>
</organism>
<feature type="compositionally biased region" description="Low complexity" evidence="1">
    <location>
        <begin position="150"/>
        <end position="161"/>
    </location>
</feature>
<feature type="region of interest" description="Disordered" evidence="1">
    <location>
        <begin position="228"/>
        <end position="248"/>
    </location>
</feature>
<feature type="region of interest" description="Disordered" evidence="1">
    <location>
        <begin position="112"/>
        <end position="163"/>
    </location>
</feature>
<protein>
    <submittedName>
        <fullName evidence="2">Uncharacterized protein</fullName>
    </submittedName>
</protein>
<feature type="compositionally biased region" description="Low complexity" evidence="1">
    <location>
        <begin position="74"/>
        <end position="90"/>
    </location>
</feature>
<dbReference type="Proteomes" id="UP001335648">
    <property type="component" value="Unassembled WGS sequence"/>
</dbReference>
<dbReference type="EMBL" id="JAULUE010002062">
    <property type="protein sequence ID" value="KAK5882826.1"/>
    <property type="molecule type" value="Genomic_DNA"/>
</dbReference>
<sequence length="248" mass="26535">MAAVLLRRGTGLCCFHRELCRVVWRSQTALYSFKLSDRNPPRRTHIKKAKTQPAVDVSKLLERIFSYRRPGSTPPAAQARPPTPPTTTSAVSLASSTTKQVSDDLSKVTASSTTSAALASNTSAIESPTLTEAKDTKEETDSVLLSSAPSQETNTETSSSSALTVETLIETALKSVEPEISPVETLEVRPAVAEGAMEAPAEKVTDSEVSCTTKEELILETTVEIINPPVETRETGAAISESDSKSRN</sequence>
<evidence type="ECO:0000256" key="1">
    <source>
        <dbReference type="SAM" id="MobiDB-lite"/>
    </source>
</evidence>
<feature type="compositionally biased region" description="Low complexity" evidence="1">
    <location>
        <begin position="112"/>
        <end position="124"/>
    </location>
</feature>
<keyword evidence="3" id="KW-1185">Reference proteome</keyword>
<proteinExistence type="predicted"/>
<name>A0AAN8BDG9_9TELE</name>
<evidence type="ECO:0000313" key="3">
    <source>
        <dbReference type="Proteomes" id="UP001335648"/>
    </source>
</evidence>
<gene>
    <name evidence="2" type="ORF">CesoFtcFv8_021373</name>
</gene>
<reference evidence="2 3" key="1">
    <citation type="journal article" date="2023" name="Mol. Biol. Evol.">
        <title>Genomics of Secondarily Temperate Adaptation in the Only Non-Antarctic Icefish.</title>
        <authorList>
            <person name="Rivera-Colon A.G."/>
            <person name="Rayamajhi N."/>
            <person name="Minhas B.F."/>
            <person name="Madrigal G."/>
            <person name="Bilyk K.T."/>
            <person name="Yoon V."/>
            <person name="Hune M."/>
            <person name="Gregory S."/>
            <person name="Cheng C.H.C."/>
            <person name="Catchen J.M."/>
        </authorList>
    </citation>
    <scope>NUCLEOTIDE SEQUENCE [LARGE SCALE GENOMIC DNA]</scope>
    <source>
        <strain evidence="2">JC2023a</strain>
    </source>
</reference>
<evidence type="ECO:0000313" key="2">
    <source>
        <dbReference type="EMBL" id="KAK5882826.1"/>
    </source>
</evidence>
<dbReference type="AlphaFoldDB" id="A0AAN8BDG9"/>
<accession>A0AAN8BDG9</accession>
<comment type="caution">
    <text evidence="2">The sequence shown here is derived from an EMBL/GenBank/DDBJ whole genome shotgun (WGS) entry which is preliminary data.</text>
</comment>